<protein>
    <submittedName>
        <fullName evidence="1">Uncharacterized protein</fullName>
    </submittedName>
</protein>
<reference evidence="1 2" key="1">
    <citation type="journal article" date="2013" name="PLoS ONE">
        <title>Assembly-driven community genomics of a hypersaline microbial ecosystem.</title>
        <authorList>
            <person name="Podell S."/>
            <person name="Ugalde J.A."/>
            <person name="Narasingarao P."/>
            <person name="Banfield J.F."/>
            <person name="Heidelberg K.B."/>
            <person name="Allen E.E."/>
        </authorList>
    </citation>
    <scope>NUCLEOTIDE SEQUENCE [LARGE SCALE GENOMIC DNA]</scope>
    <source>
        <strain evidence="2">J07HQW1</strain>
    </source>
</reference>
<accession>U1PBW8</accession>
<dbReference type="EMBL" id="KE356560">
    <property type="protein sequence ID" value="ERG91057.1"/>
    <property type="molecule type" value="Genomic_DNA"/>
</dbReference>
<dbReference type="HOGENOM" id="CLU_2056020_0_0_2"/>
<dbReference type="Proteomes" id="UP000030649">
    <property type="component" value="Unassembled WGS sequence"/>
</dbReference>
<dbReference type="STRING" id="1238424.J07HQW1_01089"/>
<gene>
    <name evidence="1" type="ORF">J07HQW1_01089</name>
</gene>
<dbReference type="AlphaFoldDB" id="U1PBW8"/>
<evidence type="ECO:0000313" key="1">
    <source>
        <dbReference type="EMBL" id="ERG91057.1"/>
    </source>
</evidence>
<name>U1PBW8_9EURY</name>
<proteinExistence type="predicted"/>
<organism evidence="1 2">
    <name type="scientific">Haloquadratum walsbyi J07HQW1</name>
    <dbReference type="NCBI Taxonomy" id="1238424"/>
    <lineage>
        <taxon>Archaea</taxon>
        <taxon>Methanobacteriati</taxon>
        <taxon>Methanobacteriota</taxon>
        <taxon>Stenosarchaea group</taxon>
        <taxon>Halobacteria</taxon>
        <taxon>Halobacteriales</taxon>
        <taxon>Haloferacaceae</taxon>
        <taxon>Haloquadratum</taxon>
    </lineage>
</organism>
<evidence type="ECO:0000313" key="2">
    <source>
        <dbReference type="Proteomes" id="UP000030649"/>
    </source>
</evidence>
<sequence length="119" mass="13078">MPLQFLVLGRFRADADLDTIRVIIHGEAVAFRVRHHEGVPTRFVRTRRCRLAAPAPAIRIVLILPSLFEGLIGVPRLEGFADDRAVVVPQEVVAVNLSLYVGAIVPLLCEADGLVEYLA</sequence>